<evidence type="ECO:0000313" key="1">
    <source>
        <dbReference type="EMBL" id="MBO0477540.1"/>
    </source>
</evidence>
<comment type="caution">
    <text evidence="1">The sequence shown here is derived from an EMBL/GenBank/DDBJ whole genome shotgun (WGS) entry which is preliminary data.</text>
</comment>
<accession>A0ABS3HV23</accession>
<organism evidence="1 2">
    <name type="scientific">Candidatus Vagococcus giribetii</name>
    <dbReference type="NCBI Taxonomy" id="2230876"/>
    <lineage>
        <taxon>Bacteria</taxon>
        <taxon>Bacillati</taxon>
        <taxon>Bacillota</taxon>
        <taxon>Bacilli</taxon>
        <taxon>Lactobacillales</taxon>
        <taxon>Enterococcaceae</taxon>
        <taxon>Vagococcus</taxon>
    </lineage>
</organism>
<evidence type="ECO:0000313" key="2">
    <source>
        <dbReference type="Proteomes" id="UP000664857"/>
    </source>
</evidence>
<protein>
    <submittedName>
        <fullName evidence="1">Uncharacterized protein</fullName>
    </submittedName>
</protein>
<sequence length="58" mass="6895">MKEKIIHFVNEAKKEVDRLEDNREKPLGNSINFIENEIQIQRLLAEIEAYQKVLDLID</sequence>
<dbReference type="RefSeq" id="WP_206967621.1">
    <property type="nucleotide sequence ID" value="NZ_JAFLVX010000028.1"/>
</dbReference>
<reference evidence="1 2" key="1">
    <citation type="submission" date="2021-03" db="EMBL/GenBank/DDBJ databases">
        <title>Enterococcal diversity collection.</title>
        <authorList>
            <person name="Gilmore M.S."/>
            <person name="Schwartzman J."/>
            <person name="Van Tyne D."/>
            <person name="Martin M."/>
            <person name="Earl A.M."/>
            <person name="Manson A.L."/>
            <person name="Straub T."/>
            <person name="Salamzade R."/>
            <person name="Saavedra J."/>
            <person name="Lebreton F."/>
            <person name="Prichula J."/>
            <person name="Schaufler K."/>
            <person name="Gaca A."/>
            <person name="Sgardioli B."/>
            <person name="Wagenaar J."/>
            <person name="Strong T."/>
        </authorList>
    </citation>
    <scope>NUCLEOTIDE SEQUENCE [LARGE SCALE GENOMIC DNA]</scope>
    <source>
        <strain evidence="1 2">DIV0080</strain>
    </source>
</reference>
<gene>
    <name evidence="1" type="ORF">DOK76_10675</name>
</gene>
<dbReference type="EMBL" id="JAFLVX010000028">
    <property type="protein sequence ID" value="MBO0477540.1"/>
    <property type="molecule type" value="Genomic_DNA"/>
</dbReference>
<dbReference type="Proteomes" id="UP000664857">
    <property type="component" value="Unassembled WGS sequence"/>
</dbReference>
<keyword evidence="2" id="KW-1185">Reference proteome</keyword>
<proteinExistence type="predicted"/>
<name>A0ABS3HV23_9ENTE</name>